<dbReference type="STRING" id="1123269.NX02_06065"/>
<keyword evidence="2" id="KW-0732">Signal</keyword>
<feature type="region of interest" description="Disordered" evidence="1">
    <location>
        <begin position="34"/>
        <end position="58"/>
    </location>
</feature>
<evidence type="ECO:0000259" key="3">
    <source>
        <dbReference type="Pfam" id="PF01965"/>
    </source>
</evidence>
<dbReference type="OrthoDB" id="186587at2"/>
<sequence>MDGDFTRRRLMRLGSAIALLPLWAQQGAAAAAAAGRRDQAAMHRKGDPEAMKDDDANAGPKSRVIGIVLFDAFETLDVFGPVQMWGRLPDHRLMFVSQDGGAVTSAQGTVVNADASFASAPQFDILMVPGGMGTRPLVRDGALLDFVRRQDRATRWTASVCTGAAILARAGLLDGREATTNKLAFDWVAGQSDKVRWQRKARWVFDGKYATSSGVSAGTDMALALVEKLYGRKAAEHAATIAEYRWHDDAADDPFASS</sequence>
<dbReference type="InterPro" id="IPR002818">
    <property type="entry name" value="DJ-1/PfpI"/>
</dbReference>
<feature type="signal peptide" evidence="2">
    <location>
        <begin position="1"/>
        <end position="24"/>
    </location>
</feature>
<dbReference type="AlphaFoldDB" id="W0ABA2"/>
<evidence type="ECO:0000313" key="4">
    <source>
        <dbReference type="EMBL" id="AHE52945.1"/>
    </source>
</evidence>
<dbReference type="Pfam" id="PF01965">
    <property type="entry name" value="DJ-1_PfpI"/>
    <property type="match status" value="1"/>
</dbReference>
<name>W0ABA2_9SPHN</name>
<proteinExistence type="predicted"/>
<dbReference type="KEGG" id="ssan:NX02_06065"/>
<dbReference type="PROSITE" id="PS51318">
    <property type="entry name" value="TAT"/>
    <property type="match status" value="1"/>
</dbReference>
<dbReference type="InterPro" id="IPR052158">
    <property type="entry name" value="INH-QAR"/>
</dbReference>
<evidence type="ECO:0000313" key="5">
    <source>
        <dbReference type="Proteomes" id="UP000018851"/>
    </source>
</evidence>
<dbReference type="PATRIC" id="fig|1123269.5.peg.1171"/>
<dbReference type="SUPFAM" id="SSF52317">
    <property type="entry name" value="Class I glutamine amidotransferase-like"/>
    <property type="match status" value="1"/>
</dbReference>
<dbReference type="CDD" id="cd03139">
    <property type="entry name" value="GATase1_PfpI_2"/>
    <property type="match status" value="1"/>
</dbReference>
<reference evidence="4 5" key="1">
    <citation type="submission" date="2013-07" db="EMBL/GenBank/DDBJ databases">
        <title>Completed genome of Sphingomonas sanxanigenens NX02.</title>
        <authorList>
            <person name="Ma T."/>
            <person name="Huang H."/>
            <person name="Wu M."/>
            <person name="Li X."/>
            <person name="Li G."/>
        </authorList>
    </citation>
    <scope>NUCLEOTIDE SEQUENCE [LARGE SCALE GENOMIC DNA]</scope>
    <source>
        <strain evidence="4 5">NX02</strain>
    </source>
</reference>
<dbReference type="EMBL" id="CP006644">
    <property type="protein sequence ID" value="AHE52945.1"/>
    <property type="molecule type" value="Genomic_DNA"/>
</dbReference>
<dbReference type="Gene3D" id="3.40.50.880">
    <property type="match status" value="1"/>
</dbReference>
<gene>
    <name evidence="4" type="ORF">NX02_06065</name>
</gene>
<feature type="compositionally biased region" description="Basic and acidic residues" evidence="1">
    <location>
        <begin position="35"/>
        <end position="55"/>
    </location>
</feature>
<dbReference type="HOGENOM" id="CLU_000445_44_8_5"/>
<keyword evidence="5" id="KW-1185">Reference proteome</keyword>
<feature type="chain" id="PRO_5004785249" description="DJ-1/PfpI domain-containing protein" evidence="2">
    <location>
        <begin position="25"/>
        <end position="258"/>
    </location>
</feature>
<dbReference type="PANTHER" id="PTHR43130:SF15">
    <property type="entry name" value="THIJ_PFPI FAMILY PROTEIN (AFU_ORTHOLOGUE AFUA_5G14240)"/>
    <property type="match status" value="1"/>
</dbReference>
<feature type="domain" description="DJ-1/PfpI" evidence="3">
    <location>
        <begin position="66"/>
        <end position="227"/>
    </location>
</feature>
<dbReference type="eggNOG" id="COG0693">
    <property type="taxonomic scope" value="Bacteria"/>
</dbReference>
<accession>W0ABA2</accession>
<evidence type="ECO:0000256" key="1">
    <source>
        <dbReference type="SAM" id="MobiDB-lite"/>
    </source>
</evidence>
<protein>
    <recommendedName>
        <fullName evidence="3">DJ-1/PfpI domain-containing protein</fullName>
    </recommendedName>
</protein>
<dbReference type="PANTHER" id="PTHR43130">
    <property type="entry name" value="ARAC-FAMILY TRANSCRIPTIONAL REGULATOR"/>
    <property type="match status" value="1"/>
</dbReference>
<dbReference type="InterPro" id="IPR029062">
    <property type="entry name" value="Class_I_gatase-like"/>
</dbReference>
<dbReference type="Proteomes" id="UP000018851">
    <property type="component" value="Chromosome"/>
</dbReference>
<organism evidence="4 5">
    <name type="scientific">Sphingomonas sanxanigenens DSM 19645 = NX02</name>
    <dbReference type="NCBI Taxonomy" id="1123269"/>
    <lineage>
        <taxon>Bacteria</taxon>
        <taxon>Pseudomonadati</taxon>
        <taxon>Pseudomonadota</taxon>
        <taxon>Alphaproteobacteria</taxon>
        <taxon>Sphingomonadales</taxon>
        <taxon>Sphingomonadaceae</taxon>
        <taxon>Sphingomonas</taxon>
    </lineage>
</organism>
<dbReference type="InterPro" id="IPR006311">
    <property type="entry name" value="TAT_signal"/>
</dbReference>
<evidence type="ECO:0000256" key="2">
    <source>
        <dbReference type="SAM" id="SignalP"/>
    </source>
</evidence>